<accession>A0A830BQX8</accession>
<evidence type="ECO:0000313" key="2">
    <source>
        <dbReference type="Proteomes" id="UP000653305"/>
    </source>
</evidence>
<evidence type="ECO:0000313" key="1">
    <source>
        <dbReference type="EMBL" id="GFP89940.1"/>
    </source>
</evidence>
<reference evidence="1" key="1">
    <citation type="submission" date="2020-07" db="EMBL/GenBank/DDBJ databases">
        <title>Ethylene signaling mediates host invasion by parasitic plants.</title>
        <authorList>
            <person name="Yoshida S."/>
        </authorList>
    </citation>
    <scope>NUCLEOTIDE SEQUENCE</scope>
    <source>
        <strain evidence="1">Okayama</strain>
    </source>
</reference>
<dbReference type="AlphaFoldDB" id="A0A830BQX8"/>
<name>A0A830BQX8_9LAMI</name>
<keyword evidence="2" id="KW-1185">Reference proteome</keyword>
<organism evidence="1 2">
    <name type="scientific">Phtheirospermum japonicum</name>
    <dbReference type="NCBI Taxonomy" id="374723"/>
    <lineage>
        <taxon>Eukaryota</taxon>
        <taxon>Viridiplantae</taxon>
        <taxon>Streptophyta</taxon>
        <taxon>Embryophyta</taxon>
        <taxon>Tracheophyta</taxon>
        <taxon>Spermatophyta</taxon>
        <taxon>Magnoliopsida</taxon>
        <taxon>eudicotyledons</taxon>
        <taxon>Gunneridae</taxon>
        <taxon>Pentapetalae</taxon>
        <taxon>asterids</taxon>
        <taxon>lamiids</taxon>
        <taxon>Lamiales</taxon>
        <taxon>Orobanchaceae</taxon>
        <taxon>Orobanchaceae incertae sedis</taxon>
        <taxon>Phtheirospermum</taxon>
    </lineage>
</organism>
<comment type="caution">
    <text evidence="1">The sequence shown here is derived from an EMBL/GenBank/DDBJ whole genome shotgun (WGS) entry which is preliminary data.</text>
</comment>
<dbReference type="Proteomes" id="UP000653305">
    <property type="component" value="Unassembled WGS sequence"/>
</dbReference>
<gene>
    <name evidence="1" type="ORF">PHJA_001137800</name>
</gene>
<protein>
    <submittedName>
        <fullName evidence="1">Uncharacterized protein</fullName>
    </submittedName>
</protein>
<dbReference type="EMBL" id="BMAC01000204">
    <property type="protein sequence ID" value="GFP89940.1"/>
    <property type="molecule type" value="Genomic_DNA"/>
</dbReference>
<proteinExistence type="predicted"/>
<sequence>MTWITAGEGPNKFESASIDGGTRRCRWASRGILKGVWRIGLSSPKRNWTRFATVFYDELSNL</sequence>